<dbReference type="Proteomes" id="UP000667802">
    <property type="component" value="Unassembled WGS sequence"/>
</dbReference>
<name>A0AAP5M308_9CYAN</name>
<dbReference type="EMBL" id="JAALHA020000001">
    <property type="protein sequence ID" value="MDR9893286.1"/>
    <property type="molecule type" value="Genomic_DNA"/>
</dbReference>
<comment type="caution">
    <text evidence="1">The sequence shown here is derived from an EMBL/GenBank/DDBJ whole genome shotgun (WGS) entry which is preliminary data.</text>
</comment>
<dbReference type="RefSeq" id="WP_208343789.1">
    <property type="nucleotide sequence ID" value="NZ_CAWQFN010000376.1"/>
</dbReference>
<reference evidence="2" key="1">
    <citation type="journal article" date="2021" name="Science">
        <title>Hunting the eagle killer: A cyanobacterial neurotoxin causes vacuolar myelinopathy.</title>
        <authorList>
            <person name="Breinlinger S."/>
            <person name="Phillips T.J."/>
            <person name="Haram B.N."/>
            <person name="Mares J."/>
            <person name="Martinez Yerena J.A."/>
            <person name="Hrouzek P."/>
            <person name="Sobotka R."/>
            <person name="Henderson W.M."/>
            <person name="Schmieder P."/>
            <person name="Williams S.M."/>
            <person name="Lauderdale J.D."/>
            <person name="Wilde H.D."/>
            <person name="Gerrin W."/>
            <person name="Kust A."/>
            <person name="Washington J.W."/>
            <person name="Wagner C."/>
            <person name="Geier B."/>
            <person name="Liebeke M."/>
            <person name="Enke H."/>
            <person name="Niedermeyer T.H.J."/>
            <person name="Wilde S.B."/>
        </authorList>
    </citation>
    <scope>NUCLEOTIDE SEQUENCE [LARGE SCALE GENOMIC DNA]</scope>
    <source>
        <strain evidence="2">Thurmond2011</strain>
    </source>
</reference>
<keyword evidence="2" id="KW-1185">Reference proteome</keyword>
<proteinExistence type="predicted"/>
<gene>
    <name evidence="1" type="ORF">G7B40_001625</name>
</gene>
<sequence>MENSQSPLKTDFYFEPSSLFGNNSIKNTFGVLVDTLKKIGQIDQSQASNVASNLEQQNQYADYATKDLLNNALQAQSEAGNIAAKNYQQKISTDSQAALTTAQNAAAIQDRHGYSGGSFSGYSDGIYDYEPRIGGIPEHPIVTYVQHLSPQAGMMRLQYQLGEQTANNQFGRDMAIADNNRYNQSLLSAQQGQQQSSLLAQQNASNQKIAALNAGSNIFGSLFGGGQFNGRYW</sequence>
<organism evidence="1 2">
    <name type="scientific">Aetokthonos hydrillicola Thurmond2011</name>
    <dbReference type="NCBI Taxonomy" id="2712845"/>
    <lineage>
        <taxon>Bacteria</taxon>
        <taxon>Bacillati</taxon>
        <taxon>Cyanobacteriota</taxon>
        <taxon>Cyanophyceae</taxon>
        <taxon>Nostocales</taxon>
        <taxon>Hapalosiphonaceae</taxon>
        <taxon>Aetokthonos</taxon>
    </lineage>
</organism>
<accession>A0AAP5M308</accession>
<evidence type="ECO:0000313" key="1">
    <source>
        <dbReference type="EMBL" id="MDR9893286.1"/>
    </source>
</evidence>
<evidence type="ECO:0000313" key="2">
    <source>
        <dbReference type="Proteomes" id="UP000667802"/>
    </source>
</evidence>
<protein>
    <submittedName>
        <fullName evidence="1">Uncharacterized protein</fullName>
    </submittedName>
</protein>
<dbReference type="AlphaFoldDB" id="A0AAP5M308"/>